<sequence length="1325" mass="152086">MIVENNSNNNRGVIDGGIDESFTYFFPKKTSSGTGLSWISKEQYLRNDITCKYLNCQLCKLNNNSNINNQNNIEFKGNQLLLDNNNNNNNNKEDDIEEEIMITIADIDTVLEYLEIMELGDTNFKNIVILETVYKYVQYNSGPKFFDRLKQLIFQTEKSICYFSNELFTQTFLDRDNSSTLEIHQNKIICKAVQWYINHFNQLQEKENNKKKYRVILLSNNESLIQTVNSIKTTTTKTTTTTTTKTTKTIEIMTLLEYLEILNKKKNYNQEKNKELLDLYESINQLLTEKKQQQLESIGGNNETLFTRYLNDDKLHSELKSGNIISGKIHINQHNRDESFVKISSSNGIATNQTLSGFHGDKVMIIGKFNQNRAVHGDKVGVSLLPEDQWLPYETSLNFDDDDDDDNNDNNDDDNNNNDIDEDILKKNEKLKIPTGKVVGIFQRNWRDYIGTVEKNTSLFTNFLMVVPFDYRIPLIRVPTKNPAQYIGKRLIVRMDSWDLNSNYPIGHYVSSVGESGSLETELSVLMVEHDISLKQWPQSILKCLPESSEQLPWKIPKEEKAYRRVLENHHIMSIDPLGSKDIDDAISIGYPSDDIVEIGVHIADVSHFVKEGSSLDLEAKRRGTTIYLPDRRFDMLPAVLSEDVCSLRGGLPRCAMSVVWQFKRGTNIILNTWFGRTIIHSSAELHYQLAQDIIDGKIIDGKDKDSDVTNGGIKAGYKHRVFNGITIKDIKKDLLELRSIFKLLQKERFDNGALDLESIEVRFQFNSKDSSQPEKIILKNDLEIHQLVAEYMILANAHVATKIHSVFPSSALLRRHPKPSQINFHSIKSYFEHCGFELSTKTNKELQESLASAVDLGGDIYINQILKLKTVNVVSEAVYFSTGSVNVNEYYHYGLALEKYTHFTSPIRRYSDIIVHRQLWNSLNQSNGKFGGKSPIIFENSSSLSYDNFSITQLTDHLNIRNRASKTVQRDATELFQSLYFKHFPKENVLAIITDIRSNGFACFIPEFGLRSRVFLKKDSQYLLPTSVYPHSINGDVKDIEFNETKITIKFINENSKNLILSIFDHVKVNIHTEDDNYHLPPIKLDLIEILNKKNNNNSNNNNNNNYKNKKTNNNNSSNNNNNSLKNNIDNNNDNNNISKDKKTLIEEIKKGEKSLKNEENNILSDPNSLEFIQSSSTDNSNTLFGLTQKFSNLSIIKENGSKINYNLGLKLPIKTNTTTKPNTNKIETTTTTTTTTIKQPLKLWSMTESECKQYKKKSEQNLRDSISSKYQTLYKDNDIDSQDSLENVGPNLSIKEKYSYEINKAERDFKKSNFQTQQAKRKF</sequence>
<dbReference type="InterPro" id="IPR050180">
    <property type="entry name" value="RNR_Ribonuclease"/>
</dbReference>
<evidence type="ECO:0000256" key="19">
    <source>
        <dbReference type="SAM" id="MobiDB-lite"/>
    </source>
</evidence>
<dbReference type="SMART" id="SM00955">
    <property type="entry name" value="RNB"/>
    <property type="match status" value="1"/>
</dbReference>
<dbReference type="GO" id="GO:0000176">
    <property type="term" value="C:nuclear exosome (RNase complex)"/>
    <property type="evidence" value="ECO:0007669"/>
    <property type="project" value="UniProtKB-ARBA"/>
</dbReference>
<dbReference type="Gene3D" id="2.40.50.700">
    <property type="match status" value="1"/>
</dbReference>
<dbReference type="Gene3D" id="2.40.50.140">
    <property type="entry name" value="Nucleic acid-binding proteins"/>
    <property type="match status" value="1"/>
</dbReference>
<dbReference type="GO" id="GO:0003723">
    <property type="term" value="F:RNA binding"/>
    <property type="evidence" value="ECO:0007669"/>
    <property type="project" value="UniProtKB-KW"/>
</dbReference>
<evidence type="ECO:0000256" key="7">
    <source>
        <dbReference type="ARBA" id="ARBA00016366"/>
    </source>
</evidence>
<dbReference type="EMBL" id="JAVFKY010000005">
    <property type="protein sequence ID" value="KAK5576335.1"/>
    <property type="molecule type" value="Genomic_DNA"/>
</dbReference>
<evidence type="ECO:0000256" key="6">
    <source>
        <dbReference type="ARBA" id="ARBA00012163"/>
    </source>
</evidence>
<keyword evidence="9" id="KW-0698">rRNA processing</keyword>
<accession>A0AAN7YXM2</accession>
<evidence type="ECO:0000256" key="10">
    <source>
        <dbReference type="ARBA" id="ARBA00022722"/>
    </source>
</evidence>
<feature type="region of interest" description="Disordered" evidence="19">
    <location>
        <begin position="396"/>
        <end position="421"/>
    </location>
</feature>
<keyword evidence="8" id="KW-0963">Cytoplasm</keyword>
<dbReference type="InterPro" id="IPR022966">
    <property type="entry name" value="RNase_II/R_CS"/>
</dbReference>
<dbReference type="GO" id="GO:0000177">
    <property type="term" value="C:cytoplasmic exosome (RNase complex)"/>
    <property type="evidence" value="ECO:0007669"/>
    <property type="project" value="TreeGrafter"/>
</dbReference>
<evidence type="ECO:0000256" key="15">
    <source>
        <dbReference type="ARBA" id="ARBA00022884"/>
    </source>
</evidence>
<evidence type="ECO:0000256" key="1">
    <source>
        <dbReference type="ARBA" id="ARBA00001849"/>
    </source>
</evidence>
<evidence type="ECO:0000256" key="11">
    <source>
        <dbReference type="ARBA" id="ARBA00022801"/>
    </source>
</evidence>
<dbReference type="Pfam" id="PF17216">
    <property type="entry name" value="Rrp44_CSD1"/>
    <property type="match status" value="1"/>
</dbReference>
<dbReference type="PANTHER" id="PTHR23355">
    <property type="entry name" value="RIBONUCLEASE"/>
    <property type="match status" value="1"/>
</dbReference>
<keyword evidence="15" id="KW-0694">RNA-binding</keyword>
<dbReference type="GO" id="GO:0008859">
    <property type="term" value="F:exoribonuclease II activity"/>
    <property type="evidence" value="ECO:0007669"/>
    <property type="project" value="UniProtKB-EC"/>
</dbReference>
<keyword evidence="11" id="KW-0378">Hydrolase</keyword>
<proteinExistence type="inferred from homology"/>
<dbReference type="InterPro" id="IPR033770">
    <property type="entry name" value="RRP44_S1"/>
</dbReference>
<protein>
    <recommendedName>
        <fullName evidence="7">DIS3-like exonuclease 1</fullName>
        <ecNumber evidence="6">3.1.13.1</ecNumber>
    </recommendedName>
    <alternativeName>
        <fullName evidence="17">Ribosomal RNA-processing protein 44</fullName>
    </alternativeName>
</protein>
<evidence type="ECO:0000256" key="3">
    <source>
        <dbReference type="ARBA" id="ARBA00004123"/>
    </source>
</evidence>
<comment type="subcellular location">
    <subcellularLocation>
        <location evidence="4">Cytoplasm</location>
    </subcellularLocation>
    <subcellularLocation>
        <location evidence="3">Nucleus</location>
    </subcellularLocation>
</comment>
<dbReference type="Gene3D" id="3.40.50.1010">
    <property type="entry name" value="5'-nuclease"/>
    <property type="match status" value="1"/>
</dbReference>
<evidence type="ECO:0000256" key="13">
    <source>
        <dbReference type="ARBA" id="ARBA00022839"/>
    </source>
</evidence>
<evidence type="ECO:0000256" key="12">
    <source>
        <dbReference type="ARBA" id="ARBA00022835"/>
    </source>
</evidence>
<evidence type="ECO:0000256" key="16">
    <source>
        <dbReference type="ARBA" id="ARBA00023242"/>
    </source>
</evidence>
<evidence type="ECO:0000256" key="9">
    <source>
        <dbReference type="ARBA" id="ARBA00022552"/>
    </source>
</evidence>
<comment type="cofactor">
    <cofactor evidence="2">
        <name>Mg(2+)</name>
        <dbReference type="ChEBI" id="CHEBI:18420"/>
    </cofactor>
</comment>
<comment type="catalytic activity">
    <reaction evidence="1">
        <text>Exonucleolytic cleavage in the 3'- to 5'-direction to yield nucleoside 5'-phosphates.</text>
        <dbReference type="EC" id="3.1.13.1"/>
    </reaction>
</comment>
<dbReference type="FunFam" id="2.40.50.140:FF:000922">
    <property type="match status" value="1"/>
</dbReference>
<evidence type="ECO:0000256" key="18">
    <source>
        <dbReference type="RuleBase" id="RU003901"/>
    </source>
</evidence>
<dbReference type="InterPro" id="IPR041505">
    <property type="entry name" value="Dis3_CSD2"/>
</dbReference>
<evidence type="ECO:0000256" key="17">
    <source>
        <dbReference type="ARBA" id="ARBA00077930"/>
    </source>
</evidence>
<feature type="compositionally biased region" description="Low complexity" evidence="19">
    <location>
        <begin position="1096"/>
        <end position="1139"/>
    </location>
</feature>
<dbReference type="Pfam" id="PF17215">
    <property type="entry name" value="Rrp44_S1"/>
    <property type="match status" value="1"/>
</dbReference>
<feature type="compositionally biased region" description="Acidic residues" evidence="19">
    <location>
        <begin position="399"/>
        <end position="421"/>
    </location>
</feature>
<keyword evidence="12" id="KW-0271">Exosome</keyword>
<dbReference type="PANTHER" id="PTHR23355:SF30">
    <property type="entry name" value="DIS3-LIKE EXONUCLEASE 1"/>
    <property type="match status" value="1"/>
</dbReference>
<dbReference type="InterPro" id="IPR001900">
    <property type="entry name" value="RNase_II/R"/>
</dbReference>
<dbReference type="Gene3D" id="2.40.50.690">
    <property type="match status" value="1"/>
</dbReference>
<dbReference type="InterPro" id="IPR012340">
    <property type="entry name" value="NA-bd_OB-fold"/>
</dbReference>
<comment type="similarity">
    <text evidence="5 18">Belongs to the RNR ribonuclease family.</text>
</comment>
<evidence type="ECO:0000313" key="22">
    <source>
        <dbReference type="Proteomes" id="UP001344447"/>
    </source>
</evidence>
<reference evidence="21 22" key="1">
    <citation type="submission" date="2023-11" db="EMBL/GenBank/DDBJ databases">
        <title>Dfirmibasis_genome.</title>
        <authorList>
            <person name="Edelbroek B."/>
            <person name="Kjellin J."/>
            <person name="Jerlstrom-Hultqvist J."/>
            <person name="Soderbom F."/>
        </authorList>
    </citation>
    <scope>NUCLEOTIDE SEQUENCE [LARGE SCALE GENOMIC DNA]</scope>
    <source>
        <strain evidence="21 22">TNS-C-14</strain>
    </source>
</reference>
<evidence type="ECO:0000256" key="8">
    <source>
        <dbReference type="ARBA" id="ARBA00022490"/>
    </source>
</evidence>
<dbReference type="SUPFAM" id="SSF50249">
    <property type="entry name" value="Nucleic acid-binding proteins"/>
    <property type="match status" value="2"/>
</dbReference>
<dbReference type="EC" id="3.1.13.1" evidence="6"/>
<comment type="caution">
    <text evidence="21">The sequence shown here is derived from an EMBL/GenBank/DDBJ whole genome shotgun (WGS) entry which is preliminary data.</text>
</comment>
<evidence type="ECO:0000256" key="2">
    <source>
        <dbReference type="ARBA" id="ARBA00001946"/>
    </source>
</evidence>
<dbReference type="FunFam" id="2.40.50.690:FF:000010">
    <property type="entry name" value="Rrp44p homologue, putative"/>
    <property type="match status" value="1"/>
</dbReference>
<keyword evidence="10" id="KW-0540">Nuclease</keyword>
<keyword evidence="13" id="KW-0269">Exonuclease</keyword>
<evidence type="ECO:0000259" key="20">
    <source>
        <dbReference type="SMART" id="SM00955"/>
    </source>
</evidence>
<evidence type="ECO:0000256" key="4">
    <source>
        <dbReference type="ARBA" id="ARBA00004496"/>
    </source>
</evidence>
<dbReference type="GO" id="GO:0016075">
    <property type="term" value="P:rRNA catabolic process"/>
    <property type="evidence" value="ECO:0007669"/>
    <property type="project" value="TreeGrafter"/>
</dbReference>
<gene>
    <name evidence="21" type="ORF">RB653_007476</name>
</gene>
<dbReference type="GO" id="GO:0006364">
    <property type="term" value="P:rRNA processing"/>
    <property type="evidence" value="ECO:0007669"/>
    <property type="project" value="UniProtKB-KW"/>
</dbReference>
<dbReference type="Pfam" id="PF17849">
    <property type="entry name" value="OB_Dis3"/>
    <property type="match status" value="1"/>
</dbReference>
<dbReference type="Proteomes" id="UP001344447">
    <property type="component" value="Unassembled WGS sequence"/>
</dbReference>
<organism evidence="21 22">
    <name type="scientific">Dictyostelium firmibasis</name>
    <dbReference type="NCBI Taxonomy" id="79012"/>
    <lineage>
        <taxon>Eukaryota</taxon>
        <taxon>Amoebozoa</taxon>
        <taxon>Evosea</taxon>
        <taxon>Eumycetozoa</taxon>
        <taxon>Dictyostelia</taxon>
        <taxon>Dictyosteliales</taxon>
        <taxon>Dictyosteliaceae</taxon>
        <taxon>Dictyostelium</taxon>
    </lineage>
</organism>
<evidence type="ECO:0000256" key="14">
    <source>
        <dbReference type="ARBA" id="ARBA00022842"/>
    </source>
</evidence>
<keyword evidence="16" id="KW-0539">Nucleus</keyword>
<dbReference type="PROSITE" id="PS01175">
    <property type="entry name" value="RIBONUCLEASE_II"/>
    <property type="match status" value="1"/>
</dbReference>
<evidence type="ECO:0000256" key="5">
    <source>
        <dbReference type="ARBA" id="ARBA00005785"/>
    </source>
</evidence>
<feature type="domain" description="RNB" evidence="20">
    <location>
        <begin position="564"/>
        <end position="926"/>
    </location>
</feature>
<dbReference type="FunFam" id="2.40.50.700:FF:000001">
    <property type="entry name" value="Exosome complex exonuclease exoribonuclease (Rrp44)"/>
    <property type="match status" value="1"/>
</dbReference>
<keyword evidence="22" id="KW-1185">Reference proteome</keyword>
<dbReference type="Pfam" id="PF00773">
    <property type="entry name" value="RNB"/>
    <property type="match status" value="1"/>
</dbReference>
<name>A0AAN7YXM2_9MYCE</name>
<evidence type="ECO:0000313" key="21">
    <source>
        <dbReference type="EMBL" id="KAK5576335.1"/>
    </source>
</evidence>
<keyword evidence="14" id="KW-0460">Magnesium</keyword>
<dbReference type="InterPro" id="IPR033771">
    <property type="entry name" value="Rrp44_CSD1"/>
</dbReference>
<dbReference type="GO" id="GO:0000956">
    <property type="term" value="P:nuclear-transcribed mRNA catabolic process"/>
    <property type="evidence" value="ECO:0007669"/>
    <property type="project" value="UniProtKB-ARBA"/>
</dbReference>
<feature type="region of interest" description="Disordered" evidence="19">
    <location>
        <begin position="1096"/>
        <end position="1142"/>
    </location>
</feature>